<evidence type="ECO:0000259" key="14">
    <source>
        <dbReference type="PROSITE" id="PS50157"/>
    </source>
</evidence>
<dbReference type="GO" id="GO:0000978">
    <property type="term" value="F:RNA polymerase II cis-regulatory region sequence-specific DNA binding"/>
    <property type="evidence" value="ECO:0007669"/>
    <property type="project" value="TreeGrafter"/>
</dbReference>
<dbReference type="eggNOG" id="KOG1721">
    <property type="taxonomic scope" value="Eukaryota"/>
</dbReference>
<dbReference type="GO" id="GO:0000122">
    <property type="term" value="P:negative regulation of transcription by RNA polymerase II"/>
    <property type="evidence" value="ECO:0007669"/>
    <property type="project" value="UniProtKB-ARBA"/>
</dbReference>
<evidence type="ECO:0000256" key="3">
    <source>
        <dbReference type="ARBA" id="ARBA00022716"/>
    </source>
</evidence>
<keyword evidence="10" id="KW-0804">Transcription</keyword>
<organism evidence="15">
    <name type="scientific">Musca domestica</name>
    <name type="common">House fly</name>
    <dbReference type="NCBI Taxonomy" id="7370"/>
    <lineage>
        <taxon>Eukaryota</taxon>
        <taxon>Metazoa</taxon>
        <taxon>Ecdysozoa</taxon>
        <taxon>Arthropoda</taxon>
        <taxon>Hexapoda</taxon>
        <taxon>Insecta</taxon>
        <taxon>Pterygota</taxon>
        <taxon>Neoptera</taxon>
        <taxon>Endopterygota</taxon>
        <taxon>Diptera</taxon>
        <taxon>Brachycera</taxon>
        <taxon>Muscomorpha</taxon>
        <taxon>Muscoidea</taxon>
        <taxon>Muscidae</taxon>
        <taxon>Musca</taxon>
    </lineage>
</organism>
<sequence>MADQYQWPYTDLQHLTSRRAAAVAASQFLSPLYSVMNCCNNGNEPSFGAMPPPSHITSTSRNREHGGRDSPNSSAVTSTTAAPTAEPPKSYGCDSSSPEMKQQAITSDAKVQNSVQCHEMPAAYRIPGYIEHLYSLQCLSPNASLHDKFSQKHFHIAGLSMNSSDYLRSCNMGSVRELHPAIAVNLSAANNGYNFGLKNKSINSHSFIASRKRALSSSPYSEAFDINSMIRFSPNSLAAAMGGPCPGPNMPNACYGHLSASNFSPIHSAMAPHLQQLQAHLLRVSAGLLHPLSSAHQVAPPNMLPMDQKQMINPKTDIPPVATTPVKEEFSEKETNGKVHHIEEQPPRHAVEPISSSCSDVTLQEADSASAVENKKTRKCYTKFSGQCHENKTSKPPSEPSPNVTPHSVSGGGGGGGSSSGGGGGGYDCADTTDLKDEPLDFEETNCHWKDCEIEFGNLEDLVRHINNHHIQNNKKTFVCRWENCSRGEKPFKAQYMLVVHMRRHTGEKPHKCTFEGCGKAYSRLENLKTHLRSHTGEKPYTCEYPGCTKAFSNASDRAKHQNRTHSNEKPYICNAPGCLKRYTDPSSLRKHVKSVHGAEFYANKRHKGFNDGGGGGGDDKSNDKNGNIREYFQGNGSSSASQSIKKEYSLSASPKAHIRGIFQNPMMRTAAVAEIDGDNDWSTGMGVGGGYDYGNSNSDFMTNDESYWATYADNVDVSELPPVLRTMVTGGGPSPLAIDSSPQRIRPRLQAKPMISPNMGIGMRELNQRITELKMETNIDDTTTNVGGPCGPAKQFSELDATTIRRDSQNSNTSSYYCSMNSRRSSQCSHQSSMSTLRPHSSFNTGGSLYDPISPGCSRRSSQMYNMNAGPMNPIQESVDVLNVGINSNSNFRNDLSHPFVFNRDRGGNIPPPPSSHLISKHLHQLQCSLLSSTYLRQLRQNGRYSIPNILRFSSGLPEKNRLLDRRFSESNRKPLKLIMSCPSTFTYSLLASQLVKAIEQVNKSRSAEAKELMEVSLDHHPNEKINLNEVDENEFIENKLLVLPDEMLQYLNQVANHHRQQQQQQQQQYHQQQQQERRNNTETAEGYNSNGNQQNRFMQQMQSSAMMPPPPNPPPSHASATTTTTNQRSNNYDIYSYDHYMRYPQYYDCANNYYHQYHQMNNMNQAKRNSCSGQLPAQSNCGAAATATPAPSQVHPSTNVDPVDSSMTSLVDWRLSTTGVEAAANNQAAAAATGVPHEIQCNDISQSQMSPAIVGNSNHPGGTTNAAYNQYTSISSTTFNESNTTPSYSNNNNNGSSGSVMTESYQRTLEYVQNCQSWLKSTGNSSSNNTKEGPNEAALYCDDFNNPSNAAGATIAPAVPMVTSQTNITSCTYPTNNMVINDMNSSLTSLFEEDLCFKLI</sequence>
<dbReference type="FunFam" id="3.30.160.60:FF:000031">
    <property type="entry name" value="GLI family zinc finger 3"/>
    <property type="match status" value="1"/>
</dbReference>
<evidence type="ECO:0000313" key="15">
    <source>
        <dbReference type="EnsemblMetazoa" id="MDOA002249-PA"/>
    </source>
</evidence>
<evidence type="ECO:0000256" key="12">
    <source>
        <dbReference type="PROSITE-ProRule" id="PRU00042"/>
    </source>
</evidence>
<dbReference type="GO" id="GO:0008270">
    <property type="term" value="F:zinc ion binding"/>
    <property type="evidence" value="ECO:0007669"/>
    <property type="project" value="UniProtKB-KW"/>
</dbReference>
<feature type="region of interest" description="Disordered" evidence="13">
    <location>
        <begin position="46"/>
        <end position="107"/>
    </location>
</feature>
<dbReference type="InterPro" id="IPR036236">
    <property type="entry name" value="Znf_C2H2_sf"/>
</dbReference>
<feature type="compositionally biased region" description="Basic and acidic residues" evidence="13">
    <location>
        <begin position="618"/>
        <end position="628"/>
    </location>
</feature>
<feature type="compositionally biased region" description="Low complexity" evidence="13">
    <location>
        <begin position="70"/>
        <end position="88"/>
    </location>
</feature>
<evidence type="ECO:0000256" key="10">
    <source>
        <dbReference type="ARBA" id="ARBA00023163"/>
    </source>
</evidence>
<dbReference type="InterPro" id="IPR056436">
    <property type="entry name" value="Znf-C2H2_ZIC1-5/GLI1-3-like"/>
</dbReference>
<keyword evidence="6 12" id="KW-0863">Zinc-finger</keyword>
<keyword evidence="8" id="KW-0805">Transcription regulation</keyword>
<dbReference type="PANTHER" id="PTHR45718">
    <property type="entry name" value="TRANSCRIPTIONAL ACTIVATOR CUBITUS INTERRUPTUS"/>
    <property type="match status" value="1"/>
</dbReference>
<dbReference type="KEGG" id="mde:101888834"/>
<evidence type="ECO:0000256" key="4">
    <source>
        <dbReference type="ARBA" id="ARBA00022723"/>
    </source>
</evidence>
<feature type="compositionally biased region" description="Polar residues" evidence="13">
    <location>
        <begin position="93"/>
        <end position="107"/>
    </location>
</feature>
<feature type="compositionally biased region" description="Low complexity" evidence="13">
    <location>
        <begin position="1119"/>
        <end position="1131"/>
    </location>
</feature>
<keyword evidence="5" id="KW-0677">Repeat</keyword>
<name>A0A1I8M884_MUSDO</name>
<feature type="region of interest" description="Disordered" evidence="13">
    <location>
        <begin position="1279"/>
        <end position="1302"/>
    </location>
</feature>
<reference evidence="15" key="1">
    <citation type="submission" date="2020-05" db="UniProtKB">
        <authorList>
            <consortium name="EnsemblMetazoa"/>
        </authorList>
    </citation>
    <scope>IDENTIFICATION</scope>
    <source>
        <strain evidence="15">Aabys</strain>
    </source>
</reference>
<dbReference type="EnsemblMetazoa" id="MDOA002249-RA">
    <property type="protein sequence ID" value="MDOA002249-PA"/>
    <property type="gene ID" value="MDOA002249"/>
</dbReference>
<dbReference type="FunFam" id="3.30.160.60:FF:000019">
    <property type="entry name" value="GLI family zinc finger 3"/>
    <property type="match status" value="1"/>
</dbReference>
<keyword evidence="4" id="KW-0479">Metal-binding</keyword>
<feature type="domain" description="C2H2-type" evidence="14">
    <location>
        <begin position="511"/>
        <end position="540"/>
    </location>
</feature>
<proteinExistence type="inferred from homology"/>
<feature type="compositionally biased region" description="Polar residues" evidence="13">
    <location>
        <begin position="1191"/>
        <end position="1207"/>
    </location>
</feature>
<keyword evidence="9" id="KW-0238">DNA-binding</keyword>
<feature type="region of interest" description="Disordered" evidence="13">
    <location>
        <begin position="330"/>
        <end position="357"/>
    </location>
</feature>
<dbReference type="EnsemblMetazoa" id="MDOA002249-RC">
    <property type="protein sequence ID" value="MDOA002249-PC"/>
    <property type="gene ID" value="MDOA002249"/>
</dbReference>
<dbReference type="FunFam" id="3.30.160.60:FF:000036">
    <property type="entry name" value="GLI family zinc finger 3"/>
    <property type="match status" value="1"/>
</dbReference>
<feature type="compositionally biased region" description="Polar residues" evidence="13">
    <location>
        <begin position="1083"/>
        <end position="1099"/>
    </location>
</feature>
<evidence type="ECO:0000256" key="5">
    <source>
        <dbReference type="ARBA" id="ARBA00022737"/>
    </source>
</evidence>
<dbReference type="InterPro" id="IPR013087">
    <property type="entry name" value="Znf_C2H2_type"/>
</dbReference>
<dbReference type="Gene3D" id="3.30.160.60">
    <property type="entry name" value="Classic Zinc Finger"/>
    <property type="match status" value="5"/>
</dbReference>
<feature type="region of interest" description="Disordered" evidence="13">
    <location>
        <begin position="387"/>
        <end position="425"/>
    </location>
</feature>
<feature type="compositionally biased region" description="Low complexity" evidence="13">
    <location>
        <begin position="1284"/>
        <end position="1301"/>
    </location>
</feature>
<feature type="compositionally biased region" description="Gly residues" evidence="13">
    <location>
        <begin position="410"/>
        <end position="425"/>
    </location>
</feature>
<dbReference type="FunFam" id="3.30.160.60:FF:000048">
    <property type="entry name" value="GLI family zinc finger 3"/>
    <property type="match status" value="1"/>
</dbReference>
<dbReference type="RefSeq" id="XP_011293080.2">
    <property type="nucleotide sequence ID" value="XM_011294778.3"/>
</dbReference>
<dbReference type="PANTHER" id="PTHR45718:SF4">
    <property type="entry name" value="TRANSCRIPTIONAL ACTIVATOR CUBITUS INTERRUPTUS"/>
    <property type="match status" value="1"/>
</dbReference>
<dbReference type="InterPro" id="IPR043359">
    <property type="entry name" value="GLI-like"/>
</dbReference>
<evidence type="ECO:0000256" key="11">
    <source>
        <dbReference type="ARBA" id="ARBA00023242"/>
    </source>
</evidence>
<feature type="domain" description="C2H2-type" evidence="14">
    <location>
        <begin position="572"/>
        <end position="602"/>
    </location>
</feature>
<dbReference type="GO" id="GO:0007367">
    <property type="term" value="P:segment polarity determination"/>
    <property type="evidence" value="ECO:0007669"/>
    <property type="project" value="UniProtKB-KW"/>
</dbReference>
<evidence type="ECO:0000256" key="9">
    <source>
        <dbReference type="ARBA" id="ARBA00023125"/>
    </source>
</evidence>
<evidence type="ECO:0000256" key="6">
    <source>
        <dbReference type="ARBA" id="ARBA00022771"/>
    </source>
</evidence>
<dbReference type="Pfam" id="PF23561">
    <property type="entry name" value="zf-C2H2_15"/>
    <property type="match status" value="1"/>
</dbReference>
<dbReference type="Pfam" id="PF00096">
    <property type="entry name" value="zf-C2H2"/>
    <property type="match status" value="1"/>
</dbReference>
<evidence type="ECO:0000256" key="7">
    <source>
        <dbReference type="ARBA" id="ARBA00022833"/>
    </source>
</evidence>
<dbReference type="PROSITE" id="PS00028">
    <property type="entry name" value="ZINC_FINGER_C2H2_1"/>
    <property type="match status" value="4"/>
</dbReference>
<feature type="region of interest" description="Disordered" evidence="13">
    <location>
        <begin position="1060"/>
        <end position="1131"/>
    </location>
</feature>
<dbReference type="OrthoDB" id="3214149at2759"/>
<dbReference type="VEuPathDB" id="VectorBase:MDOMA2_017223"/>
<evidence type="ECO:0000256" key="13">
    <source>
        <dbReference type="SAM" id="MobiDB-lite"/>
    </source>
</evidence>
<feature type="region of interest" description="Disordered" evidence="13">
    <location>
        <begin position="605"/>
        <end position="641"/>
    </location>
</feature>
<evidence type="ECO:0000256" key="8">
    <source>
        <dbReference type="ARBA" id="ARBA00023015"/>
    </source>
</evidence>
<dbReference type="SUPFAM" id="SSF57667">
    <property type="entry name" value="beta-beta-alpha zinc fingers"/>
    <property type="match status" value="3"/>
</dbReference>
<dbReference type="GO" id="GO:0140297">
    <property type="term" value="F:DNA-binding transcription factor binding"/>
    <property type="evidence" value="ECO:0007669"/>
    <property type="project" value="UniProtKB-ARBA"/>
</dbReference>
<feature type="compositionally biased region" description="Low complexity" evidence="13">
    <location>
        <begin position="1063"/>
        <end position="1076"/>
    </location>
</feature>
<comment type="similarity">
    <text evidence="2">Belongs to the GLI C2H2-type zinc-finger protein family.</text>
</comment>
<dbReference type="GO" id="GO:0005634">
    <property type="term" value="C:nucleus"/>
    <property type="evidence" value="ECO:0007669"/>
    <property type="project" value="UniProtKB-SubCell"/>
</dbReference>
<feature type="domain" description="C2H2-type" evidence="14">
    <location>
        <begin position="541"/>
        <end position="571"/>
    </location>
</feature>
<feature type="domain" description="C2H2-type" evidence="14">
    <location>
        <begin position="483"/>
        <end position="510"/>
    </location>
</feature>
<dbReference type="SMART" id="SM00355">
    <property type="entry name" value="ZnF_C2H2"/>
    <property type="match status" value="5"/>
</dbReference>
<evidence type="ECO:0000256" key="2">
    <source>
        <dbReference type="ARBA" id="ARBA00010831"/>
    </source>
</evidence>
<keyword evidence="3" id="KW-0217">Developmental protein</keyword>
<keyword evidence="3" id="KW-0709">Segmentation polarity protein</keyword>
<feature type="region of interest" description="Disordered" evidence="13">
    <location>
        <begin position="1182"/>
        <end position="1207"/>
    </location>
</feature>
<accession>A0A1I8M884</accession>
<dbReference type="VEuPathDB" id="VectorBase:MDOA002249"/>
<keyword evidence="11" id="KW-0539">Nucleus</keyword>
<dbReference type="STRING" id="7370.A0A1I8M884"/>
<evidence type="ECO:0000256" key="1">
    <source>
        <dbReference type="ARBA" id="ARBA00004123"/>
    </source>
</evidence>
<feature type="compositionally biased region" description="Basic and acidic residues" evidence="13">
    <location>
        <begin position="330"/>
        <end position="351"/>
    </location>
</feature>
<dbReference type="GO" id="GO:0000981">
    <property type="term" value="F:DNA-binding transcription factor activity, RNA polymerase II-specific"/>
    <property type="evidence" value="ECO:0007669"/>
    <property type="project" value="TreeGrafter"/>
</dbReference>
<dbReference type="PROSITE" id="PS50157">
    <property type="entry name" value="ZINC_FINGER_C2H2_2"/>
    <property type="match status" value="4"/>
</dbReference>
<feature type="compositionally biased region" description="Pro residues" evidence="13">
    <location>
        <begin position="1109"/>
        <end position="1118"/>
    </location>
</feature>
<comment type="subcellular location">
    <subcellularLocation>
        <location evidence="1">Nucleus</location>
    </subcellularLocation>
</comment>
<protein>
    <recommendedName>
        <fullName evidence="14">C2H2-type domain-containing protein</fullName>
    </recommendedName>
</protein>
<gene>
    <name evidence="15" type="primary">101888834</name>
</gene>
<keyword evidence="7" id="KW-0862">Zinc</keyword>